<dbReference type="EMBL" id="JAEPRB010000083">
    <property type="protein sequence ID" value="KAG2222447.1"/>
    <property type="molecule type" value="Genomic_DNA"/>
</dbReference>
<keyword evidence="5" id="KW-0498">Mitosis</keyword>
<evidence type="ECO:0000256" key="8">
    <source>
        <dbReference type="ARBA" id="ARBA00023306"/>
    </source>
</evidence>
<evidence type="ECO:0000256" key="6">
    <source>
        <dbReference type="ARBA" id="ARBA00022838"/>
    </source>
</evidence>
<evidence type="ECO:0000256" key="5">
    <source>
        <dbReference type="ARBA" id="ARBA00022776"/>
    </source>
</evidence>
<keyword evidence="9" id="KW-0137">Centromere</keyword>
<dbReference type="GO" id="GO:0051382">
    <property type="term" value="P:kinetochore assembly"/>
    <property type="evidence" value="ECO:0007669"/>
    <property type="project" value="TreeGrafter"/>
</dbReference>
<dbReference type="Proteomes" id="UP000646827">
    <property type="component" value="Unassembled WGS sequence"/>
</dbReference>
<comment type="similarity">
    <text evidence="2">Belongs to the mis12 family.</text>
</comment>
<dbReference type="GO" id="GO:0000070">
    <property type="term" value="P:mitotic sister chromatid segregation"/>
    <property type="evidence" value="ECO:0007669"/>
    <property type="project" value="TreeGrafter"/>
</dbReference>
<keyword evidence="6" id="KW-0995">Kinetochore</keyword>
<comment type="subcellular location">
    <subcellularLocation>
        <location evidence="1">Chromosome</location>
        <location evidence="1">Centromere</location>
        <location evidence="1">Kinetochore</location>
    </subcellularLocation>
</comment>
<dbReference type="GO" id="GO:0000444">
    <property type="term" value="C:MIS12/MIND type complex"/>
    <property type="evidence" value="ECO:0007669"/>
    <property type="project" value="TreeGrafter"/>
</dbReference>
<keyword evidence="7" id="KW-0175">Coiled coil</keyword>
<proteinExistence type="inferred from homology"/>
<organism evidence="10 11">
    <name type="scientific">Circinella minor</name>
    <dbReference type="NCBI Taxonomy" id="1195481"/>
    <lineage>
        <taxon>Eukaryota</taxon>
        <taxon>Fungi</taxon>
        <taxon>Fungi incertae sedis</taxon>
        <taxon>Mucoromycota</taxon>
        <taxon>Mucoromycotina</taxon>
        <taxon>Mucoromycetes</taxon>
        <taxon>Mucorales</taxon>
        <taxon>Lichtheimiaceae</taxon>
        <taxon>Circinella</taxon>
    </lineage>
</organism>
<sequence length="142" mass="16647">MSFQNPVYKNNNNHPKLPYNKSERLGEFLGFVPDQLANDLYNTYNVVVYTTLESLESYLKTLDGLSEIQIKEQLQRFDEKVEQILDKNFSGFEKYFYDNIFGVMIEGHIPLEHYEGLDLDVTEEQEDVVDRALEKSRRVVLA</sequence>
<evidence type="ECO:0000256" key="3">
    <source>
        <dbReference type="ARBA" id="ARBA00022454"/>
    </source>
</evidence>
<dbReference type="PANTHER" id="PTHR14527:SF2">
    <property type="entry name" value="PROTEIN MIS12 HOMOLOG"/>
    <property type="match status" value="1"/>
</dbReference>
<keyword evidence="3" id="KW-0158">Chromosome</keyword>
<dbReference type="AlphaFoldDB" id="A0A8H7S654"/>
<evidence type="ECO:0000256" key="4">
    <source>
        <dbReference type="ARBA" id="ARBA00022618"/>
    </source>
</evidence>
<name>A0A8H7S654_9FUNG</name>
<dbReference type="GO" id="GO:0005634">
    <property type="term" value="C:nucleus"/>
    <property type="evidence" value="ECO:0007669"/>
    <property type="project" value="InterPro"/>
</dbReference>
<dbReference type="GO" id="GO:0051301">
    <property type="term" value="P:cell division"/>
    <property type="evidence" value="ECO:0007669"/>
    <property type="project" value="UniProtKB-KW"/>
</dbReference>
<dbReference type="Pfam" id="PF05859">
    <property type="entry name" value="Mis12"/>
    <property type="match status" value="1"/>
</dbReference>
<keyword evidence="4" id="KW-0132">Cell division</keyword>
<keyword evidence="11" id="KW-1185">Reference proteome</keyword>
<evidence type="ECO:0000313" key="11">
    <source>
        <dbReference type="Proteomes" id="UP000646827"/>
    </source>
</evidence>
<evidence type="ECO:0000256" key="2">
    <source>
        <dbReference type="ARBA" id="ARBA00008643"/>
    </source>
</evidence>
<keyword evidence="8" id="KW-0131">Cell cycle</keyword>
<protein>
    <submittedName>
        <fullName evidence="10">Uncharacterized protein</fullName>
    </submittedName>
</protein>
<evidence type="ECO:0000256" key="1">
    <source>
        <dbReference type="ARBA" id="ARBA00004629"/>
    </source>
</evidence>
<accession>A0A8H7S654</accession>
<gene>
    <name evidence="10" type="ORF">INT45_009459</name>
</gene>
<evidence type="ECO:0000313" key="10">
    <source>
        <dbReference type="EMBL" id="KAG2222447.1"/>
    </source>
</evidence>
<dbReference type="PANTHER" id="PTHR14527">
    <property type="entry name" value="PROTEIN MIS12 HOMOLOG"/>
    <property type="match status" value="1"/>
</dbReference>
<comment type="caution">
    <text evidence="10">The sequence shown here is derived from an EMBL/GenBank/DDBJ whole genome shotgun (WGS) entry which is preliminary data.</text>
</comment>
<evidence type="ECO:0000256" key="9">
    <source>
        <dbReference type="ARBA" id="ARBA00023328"/>
    </source>
</evidence>
<reference evidence="10 11" key="1">
    <citation type="submission" date="2020-12" db="EMBL/GenBank/DDBJ databases">
        <title>Metabolic potential, ecology and presence of endohyphal bacteria is reflected in genomic diversity of Mucoromycotina.</title>
        <authorList>
            <person name="Muszewska A."/>
            <person name="Okrasinska A."/>
            <person name="Steczkiewicz K."/>
            <person name="Drgas O."/>
            <person name="Orlowska M."/>
            <person name="Perlinska-Lenart U."/>
            <person name="Aleksandrzak-Piekarczyk T."/>
            <person name="Szatraj K."/>
            <person name="Zielenkiewicz U."/>
            <person name="Pilsyk S."/>
            <person name="Malc E."/>
            <person name="Mieczkowski P."/>
            <person name="Kruszewska J.S."/>
            <person name="Biernat P."/>
            <person name="Pawlowska J."/>
        </authorList>
    </citation>
    <scope>NUCLEOTIDE SEQUENCE [LARGE SCALE GENOMIC DNA]</scope>
    <source>
        <strain evidence="10 11">CBS 142.35</strain>
    </source>
</reference>
<dbReference type="OrthoDB" id="1884855at2759"/>
<evidence type="ECO:0000256" key="7">
    <source>
        <dbReference type="ARBA" id="ARBA00023054"/>
    </source>
</evidence>
<dbReference type="InterPro" id="IPR008685">
    <property type="entry name" value="Centromere_Mis12"/>
</dbReference>